<dbReference type="AlphaFoldDB" id="A0A5A7TK42"/>
<evidence type="ECO:0000313" key="3">
    <source>
        <dbReference type="EMBL" id="TYK27094.1"/>
    </source>
</evidence>
<name>A0A5A7TK42_CUCMM</name>
<accession>A0A5A7TK42</accession>
<protein>
    <submittedName>
        <fullName evidence="2">Uncharacterized protein</fullName>
    </submittedName>
</protein>
<sequence length="94" mass="10925">MTPILEREVKEHKDESEATKAIVVGRDLQRIQRDSLRQNKSEWKRHRESSIQMRYACPRASLEKIISSYAPLKISKPPLDTSKKQIAEHSKPSQ</sequence>
<evidence type="ECO:0000313" key="2">
    <source>
        <dbReference type="EMBL" id="KAA0041805.1"/>
    </source>
</evidence>
<reference evidence="4 5" key="1">
    <citation type="submission" date="2019-08" db="EMBL/GenBank/DDBJ databases">
        <title>Draft genome sequences of two oriental melons (Cucumis melo L. var makuwa).</title>
        <authorList>
            <person name="Kwon S.-Y."/>
        </authorList>
    </citation>
    <scope>NUCLEOTIDE SEQUENCE [LARGE SCALE GENOMIC DNA]</scope>
    <source>
        <strain evidence="5">cv. Chang Bougi</strain>
        <strain evidence="4">cv. SW 3</strain>
        <tissue evidence="2">Leaf</tissue>
    </source>
</reference>
<comment type="caution">
    <text evidence="2">The sequence shown here is derived from an EMBL/GenBank/DDBJ whole genome shotgun (WGS) entry which is preliminary data.</text>
</comment>
<evidence type="ECO:0000313" key="4">
    <source>
        <dbReference type="Proteomes" id="UP000321393"/>
    </source>
</evidence>
<gene>
    <name evidence="3" type="ORF">E5676_scaffold95G001060</name>
    <name evidence="2" type="ORF">E6C27_scaffold67G001780</name>
</gene>
<dbReference type="Proteomes" id="UP000321393">
    <property type="component" value="Unassembled WGS sequence"/>
</dbReference>
<evidence type="ECO:0000313" key="5">
    <source>
        <dbReference type="Proteomes" id="UP000321947"/>
    </source>
</evidence>
<evidence type="ECO:0000256" key="1">
    <source>
        <dbReference type="SAM" id="MobiDB-lite"/>
    </source>
</evidence>
<feature type="region of interest" description="Disordered" evidence="1">
    <location>
        <begin position="73"/>
        <end position="94"/>
    </location>
</feature>
<proteinExistence type="predicted"/>
<organism evidence="2 4">
    <name type="scientific">Cucumis melo var. makuwa</name>
    <name type="common">Oriental melon</name>
    <dbReference type="NCBI Taxonomy" id="1194695"/>
    <lineage>
        <taxon>Eukaryota</taxon>
        <taxon>Viridiplantae</taxon>
        <taxon>Streptophyta</taxon>
        <taxon>Embryophyta</taxon>
        <taxon>Tracheophyta</taxon>
        <taxon>Spermatophyta</taxon>
        <taxon>Magnoliopsida</taxon>
        <taxon>eudicotyledons</taxon>
        <taxon>Gunneridae</taxon>
        <taxon>Pentapetalae</taxon>
        <taxon>rosids</taxon>
        <taxon>fabids</taxon>
        <taxon>Cucurbitales</taxon>
        <taxon>Cucurbitaceae</taxon>
        <taxon>Benincaseae</taxon>
        <taxon>Cucumis</taxon>
    </lineage>
</organism>
<dbReference type="EMBL" id="SSTD01003134">
    <property type="protein sequence ID" value="TYK27094.1"/>
    <property type="molecule type" value="Genomic_DNA"/>
</dbReference>
<dbReference type="EMBL" id="SSTE01016227">
    <property type="protein sequence ID" value="KAA0041805.1"/>
    <property type="molecule type" value="Genomic_DNA"/>
</dbReference>
<feature type="compositionally biased region" description="Basic and acidic residues" evidence="1">
    <location>
        <begin position="81"/>
        <end position="94"/>
    </location>
</feature>
<dbReference type="Proteomes" id="UP000321947">
    <property type="component" value="Unassembled WGS sequence"/>
</dbReference>